<dbReference type="SUPFAM" id="SSF54534">
    <property type="entry name" value="FKBP-like"/>
    <property type="match status" value="1"/>
</dbReference>
<dbReference type="Gene3D" id="3.10.50.40">
    <property type="match status" value="1"/>
</dbReference>
<feature type="domain" description="PPIase FKBP-type" evidence="8">
    <location>
        <begin position="137"/>
        <end position="222"/>
    </location>
</feature>
<sequence length="224" mass="24072">MIRSLCAIAMVLVAHAAFAQEIKLESTEQKASYAIGRNIANEVANPDVPFDVDALVAGFRDGLTGAESKLSEEQVAAALQAFQTLVQGQMQKKAETAAKAGQEFLTENGKKEGIETTKSGLQYEVVKPGTGATPKLTDTVVCHYKGTLVDGTEFDSSYKRGEPAQFPVNGVIEGWTEALQKMKVGGKWKLYIPSDLAYGPQGRPGIPPNAILLFDIELLDIAKQ</sequence>
<dbReference type="Gene3D" id="1.10.287.460">
    <property type="entry name" value="Peptidyl-prolyl cis-trans isomerase, FKBP-type, N-terminal domain"/>
    <property type="match status" value="1"/>
</dbReference>
<evidence type="ECO:0000259" key="8">
    <source>
        <dbReference type="PROSITE" id="PS50059"/>
    </source>
</evidence>
<keyword evidence="7" id="KW-0732">Signal</keyword>
<comment type="catalytic activity">
    <reaction evidence="1 5 6">
        <text>[protein]-peptidylproline (omega=180) = [protein]-peptidylproline (omega=0)</text>
        <dbReference type="Rhea" id="RHEA:16237"/>
        <dbReference type="Rhea" id="RHEA-COMP:10747"/>
        <dbReference type="Rhea" id="RHEA-COMP:10748"/>
        <dbReference type="ChEBI" id="CHEBI:83833"/>
        <dbReference type="ChEBI" id="CHEBI:83834"/>
        <dbReference type="EC" id="5.2.1.8"/>
    </reaction>
</comment>
<keyword evidence="4 5" id="KW-0413">Isomerase</keyword>
<dbReference type="InterPro" id="IPR036944">
    <property type="entry name" value="PPIase_FKBP_N_sf"/>
</dbReference>
<feature type="chain" id="PRO_5030551511" description="Peptidyl-prolyl cis-trans isomerase" evidence="7">
    <location>
        <begin position="20"/>
        <end position="224"/>
    </location>
</feature>
<evidence type="ECO:0000256" key="2">
    <source>
        <dbReference type="ARBA" id="ARBA00006577"/>
    </source>
</evidence>
<evidence type="ECO:0000313" key="9">
    <source>
        <dbReference type="EMBL" id="MBA2113914.1"/>
    </source>
</evidence>
<name>A0A7V8V2T6_9BACT</name>
<accession>A0A7V8V2T6</accession>
<evidence type="ECO:0000313" key="10">
    <source>
        <dbReference type="Proteomes" id="UP000551616"/>
    </source>
</evidence>
<protein>
    <recommendedName>
        <fullName evidence="6">Peptidyl-prolyl cis-trans isomerase</fullName>
        <ecNumber evidence="6">5.2.1.8</ecNumber>
    </recommendedName>
</protein>
<dbReference type="EMBL" id="JABRWO010000002">
    <property type="protein sequence ID" value="MBA2113914.1"/>
    <property type="molecule type" value="Genomic_DNA"/>
</dbReference>
<dbReference type="PANTHER" id="PTHR43811:SF19">
    <property type="entry name" value="39 KDA FK506-BINDING NUCLEAR PROTEIN"/>
    <property type="match status" value="1"/>
</dbReference>
<evidence type="ECO:0000256" key="3">
    <source>
        <dbReference type="ARBA" id="ARBA00023110"/>
    </source>
</evidence>
<dbReference type="InterPro" id="IPR000774">
    <property type="entry name" value="PPIase_FKBP_N"/>
</dbReference>
<dbReference type="GO" id="GO:0006457">
    <property type="term" value="P:protein folding"/>
    <property type="evidence" value="ECO:0007669"/>
    <property type="project" value="InterPro"/>
</dbReference>
<comment type="similarity">
    <text evidence="2 6">Belongs to the FKBP-type PPIase family.</text>
</comment>
<dbReference type="InterPro" id="IPR001179">
    <property type="entry name" value="PPIase_FKBP_dom"/>
</dbReference>
<dbReference type="RefSeq" id="WP_235989822.1">
    <property type="nucleotide sequence ID" value="NZ_JABRWO010000002.1"/>
</dbReference>
<proteinExistence type="inferred from homology"/>
<dbReference type="AlphaFoldDB" id="A0A7V8V2T6"/>
<dbReference type="Proteomes" id="UP000551616">
    <property type="component" value="Unassembled WGS sequence"/>
</dbReference>
<evidence type="ECO:0000256" key="4">
    <source>
        <dbReference type="ARBA" id="ARBA00023235"/>
    </source>
</evidence>
<evidence type="ECO:0000256" key="1">
    <source>
        <dbReference type="ARBA" id="ARBA00000971"/>
    </source>
</evidence>
<gene>
    <name evidence="9" type="primary">mip</name>
    <name evidence="9" type="ORF">HOV93_10670</name>
</gene>
<dbReference type="PANTHER" id="PTHR43811">
    <property type="entry name" value="FKBP-TYPE PEPTIDYL-PROLYL CIS-TRANS ISOMERASE FKPA"/>
    <property type="match status" value="1"/>
</dbReference>
<dbReference type="FunFam" id="3.10.50.40:FF:000004">
    <property type="entry name" value="Peptidyl-prolyl cis-trans isomerase"/>
    <property type="match status" value="1"/>
</dbReference>
<dbReference type="Pfam" id="PF01346">
    <property type="entry name" value="FKBP_N"/>
    <property type="match status" value="1"/>
</dbReference>
<feature type="signal peptide" evidence="7">
    <location>
        <begin position="1"/>
        <end position="19"/>
    </location>
</feature>
<dbReference type="GO" id="GO:0003755">
    <property type="term" value="F:peptidyl-prolyl cis-trans isomerase activity"/>
    <property type="evidence" value="ECO:0007669"/>
    <property type="project" value="UniProtKB-UniRule"/>
</dbReference>
<evidence type="ECO:0000256" key="5">
    <source>
        <dbReference type="PROSITE-ProRule" id="PRU00277"/>
    </source>
</evidence>
<keyword evidence="10" id="KW-1185">Reference proteome</keyword>
<keyword evidence="3 5" id="KW-0697">Rotamase</keyword>
<evidence type="ECO:0000256" key="7">
    <source>
        <dbReference type="SAM" id="SignalP"/>
    </source>
</evidence>
<reference evidence="9 10" key="1">
    <citation type="submission" date="2020-05" db="EMBL/GenBank/DDBJ databases">
        <title>Bremerella alba sp. nov., a novel planctomycete isolated from the surface of the macroalga Fucus spiralis.</title>
        <authorList>
            <person name="Godinho O."/>
            <person name="Botelho R."/>
            <person name="Albuquerque L."/>
            <person name="Wiegand S."/>
            <person name="Da Costa M.S."/>
            <person name="Lobo-Da-Cunha A."/>
            <person name="Jogler C."/>
            <person name="Lage O.M."/>
        </authorList>
    </citation>
    <scope>NUCLEOTIDE SEQUENCE [LARGE SCALE GENOMIC DNA]</scope>
    <source>
        <strain evidence="9 10">FF15</strain>
    </source>
</reference>
<comment type="caution">
    <text evidence="9">The sequence shown here is derived from an EMBL/GenBank/DDBJ whole genome shotgun (WGS) entry which is preliminary data.</text>
</comment>
<dbReference type="InterPro" id="IPR046357">
    <property type="entry name" value="PPIase_dom_sf"/>
</dbReference>
<dbReference type="Pfam" id="PF00254">
    <property type="entry name" value="FKBP_C"/>
    <property type="match status" value="1"/>
</dbReference>
<dbReference type="EC" id="5.2.1.8" evidence="6"/>
<evidence type="ECO:0000256" key="6">
    <source>
        <dbReference type="RuleBase" id="RU003915"/>
    </source>
</evidence>
<dbReference type="PROSITE" id="PS50059">
    <property type="entry name" value="FKBP_PPIASE"/>
    <property type="match status" value="1"/>
</dbReference>
<organism evidence="9 10">
    <name type="scientific">Bremerella alba</name>
    <dbReference type="NCBI Taxonomy" id="980252"/>
    <lineage>
        <taxon>Bacteria</taxon>
        <taxon>Pseudomonadati</taxon>
        <taxon>Planctomycetota</taxon>
        <taxon>Planctomycetia</taxon>
        <taxon>Pirellulales</taxon>
        <taxon>Pirellulaceae</taxon>
        <taxon>Bremerella</taxon>
    </lineage>
</organism>